<dbReference type="CDD" id="cd00093">
    <property type="entry name" value="HTH_XRE"/>
    <property type="match status" value="1"/>
</dbReference>
<accession>A0A5R9A337</accession>
<dbReference type="InterPro" id="IPR010982">
    <property type="entry name" value="Lambda_DNA-bd_dom_sf"/>
</dbReference>
<name>A0A5R9A337_9MICC</name>
<feature type="domain" description="HTH cro/C1-type" evidence="1">
    <location>
        <begin position="63"/>
        <end position="117"/>
    </location>
</feature>
<dbReference type="SMART" id="SM00530">
    <property type="entry name" value="HTH_XRE"/>
    <property type="match status" value="1"/>
</dbReference>
<dbReference type="GO" id="GO:0003677">
    <property type="term" value="F:DNA binding"/>
    <property type="evidence" value="ECO:0007669"/>
    <property type="project" value="InterPro"/>
</dbReference>
<organism evidence="2 3">
    <name type="scientific">Nesterenkonia sphaerica</name>
    <dbReference type="NCBI Taxonomy" id="1804988"/>
    <lineage>
        <taxon>Bacteria</taxon>
        <taxon>Bacillati</taxon>
        <taxon>Actinomycetota</taxon>
        <taxon>Actinomycetes</taxon>
        <taxon>Micrococcales</taxon>
        <taxon>Micrococcaceae</taxon>
        <taxon>Nesterenkonia</taxon>
    </lineage>
</organism>
<gene>
    <name evidence="2" type="ORF">FEF27_11010</name>
</gene>
<dbReference type="InterPro" id="IPR001387">
    <property type="entry name" value="Cro/C1-type_HTH"/>
</dbReference>
<keyword evidence="3" id="KW-1185">Reference proteome</keyword>
<dbReference type="OrthoDB" id="5123789at2"/>
<sequence length="190" mass="21154">MAPRSRAITKCLGRLKKQFPSIGTVSVGRRDTVMGLFDQDMKDPQYRRTYAQEAAMVDSSELIADALERSGITRTALAKALNVSKSEVSNRLRGERNITVRKLADTLHALGFELILSSRPVEARQDSPAAGAELPTARMQTEEFGRWKFVGFRHDHDHDPSAERVQELGLLHTHGRAVSVDLVKNEMAKS</sequence>
<dbReference type="AlphaFoldDB" id="A0A5R9A337"/>
<dbReference type="Gene3D" id="1.10.260.40">
    <property type="entry name" value="lambda repressor-like DNA-binding domains"/>
    <property type="match status" value="1"/>
</dbReference>
<evidence type="ECO:0000313" key="3">
    <source>
        <dbReference type="Proteomes" id="UP000306544"/>
    </source>
</evidence>
<evidence type="ECO:0000259" key="1">
    <source>
        <dbReference type="PROSITE" id="PS50943"/>
    </source>
</evidence>
<dbReference type="EMBL" id="VAWA01000017">
    <property type="protein sequence ID" value="TLP72950.1"/>
    <property type="molecule type" value="Genomic_DNA"/>
</dbReference>
<proteinExistence type="predicted"/>
<dbReference type="SUPFAM" id="SSF47413">
    <property type="entry name" value="lambda repressor-like DNA-binding domains"/>
    <property type="match status" value="1"/>
</dbReference>
<comment type="caution">
    <text evidence="2">The sequence shown here is derived from an EMBL/GenBank/DDBJ whole genome shotgun (WGS) entry which is preliminary data.</text>
</comment>
<evidence type="ECO:0000313" key="2">
    <source>
        <dbReference type="EMBL" id="TLP72950.1"/>
    </source>
</evidence>
<reference evidence="2 3" key="1">
    <citation type="submission" date="2019-05" db="EMBL/GenBank/DDBJ databases">
        <title>Nesterenkonia sp. GY239, isolated from the Southern Atlantic Ocean.</title>
        <authorList>
            <person name="Zhang G."/>
        </authorList>
    </citation>
    <scope>NUCLEOTIDE SEQUENCE [LARGE SCALE GENOMIC DNA]</scope>
    <source>
        <strain evidence="2 3">GY239</strain>
    </source>
</reference>
<dbReference type="Pfam" id="PF01381">
    <property type="entry name" value="HTH_3"/>
    <property type="match status" value="1"/>
</dbReference>
<dbReference type="PROSITE" id="PS50943">
    <property type="entry name" value="HTH_CROC1"/>
    <property type="match status" value="1"/>
</dbReference>
<dbReference type="Proteomes" id="UP000306544">
    <property type="component" value="Unassembled WGS sequence"/>
</dbReference>
<protein>
    <submittedName>
        <fullName evidence="2">Helix-turn-helix transcriptional regulator</fullName>
    </submittedName>
</protein>